<dbReference type="EMBL" id="PVSR01000007">
    <property type="protein sequence ID" value="PRW64017.1"/>
    <property type="molecule type" value="Genomic_DNA"/>
</dbReference>
<dbReference type="GO" id="GO:0008168">
    <property type="term" value="F:methyltransferase activity"/>
    <property type="evidence" value="ECO:0007669"/>
    <property type="project" value="UniProtKB-KW"/>
</dbReference>
<dbReference type="AlphaFoldDB" id="A0A2T0GY48"/>
<dbReference type="STRING" id="1050202.GCA_000384035_01565"/>
<accession>A0A2T0GY48</accession>
<gene>
    <name evidence="3" type="ORF">CEP50_07430</name>
</gene>
<dbReference type="Pfam" id="PF04072">
    <property type="entry name" value="LCM"/>
    <property type="match status" value="1"/>
</dbReference>
<reference evidence="3 4" key="1">
    <citation type="submission" date="2018-03" db="EMBL/GenBank/DDBJ databases">
        <title>Actinopolyspora mortivallis from Sahara, screening for active biomolecules.</title>
        <authorList>
            <person name="Selama O."/>
            <person name="Wellington E.M.H."/>
            <person name="Hacene H."/>
        </authorList>
    </citation>
    <scope>NUCLEOTIDE SEQUENCE [LARGE SCALE GENOMIC DNA]</scope>
    <source>
        <strain evidence="3 4">M5A</strain>
    </source>
</reference>
<evidence type="ECO:0000256" key="2">
    <source>
        <dbReference type="ARBA" id="ARBA00022679"/>
    </source>
</evidence>
<keyword evidence="4" id="KW-1185">Reference proteome</keyword>
<protein>
    <recommendedName>
        <fullName evidence="5">Methyltransferase</fullName>
    </recommendedName>
</protein>
<proteinExistence type="predicted"/>
<dbReference type="InterPro" id="IPR029063">
    <property type="entry name" value="SAM-dependent_MTases_sf"/>
</dbReference>
<keyword evidence="2" id="KW-0808">Transferase</keyword>
<evidence type="ECO:0000256" key="1">
    <source>
        <dbReference type="ARBA" id="ARBA00022603"/>
    </source>
</evidence>
<dbReference type="InParanoid" id="A0A2T0GY48"/>
<dbReference type="InterPro" id="IPR007213">
    <property type="entry name" value="Ppm1/Ppm2/Tcmp"/>
</dbReference>
<evidence type="ECO:0000313" key="3">
    <source>
        <dbReference type="EMBL" id="PRW64017.1"/>
    </source>
</evidence>
<evidence type="ECO:0008006" key="5">
    <source>
        <dbReference type="Google" id="ProtNLM"/>
    </source>
</evidence>
<sequence>MVGHDETMRTRRTHHGSESISPTAHYTGYVWVHNGLAPGYLATTRGKAYYHAMRPGTALGRMLGGPVLEDVLLARHRLIDRLLSTAIESGRVRGVLELAAGLSPRGLEFAHHYGTEITYVETDLPGMAARKYTALRRAGALGPNHRVESLDVLGGHDQEDVTTVLRHFARGRGLAVVSEGLLNYLSAEEVGGLWSRIHAALRPFGEGLYLSDLHVSTDRRGPAEAFGARLLGMFVRSGVHFHFTDSARARAALRATGFDRVTVHHPSDFPGVLTGGPASADRVRVLAAETR</sequence>
<keyword evidence="1" id="KW-0489">Methyltransferase</keyword>
<dbReference type="Gene3D" id="3.40.50.150">
    <property type="entry name" value="Vaccinia Virus protein VP39"/>
    <property type="match status" value="1"/>
</dbReference>
<dbReference type="Proteomes" id="UP000239352">
    <property type="component" value="Unassembled WGS sequence"/>
</dbReference>
<name>A0A2T0GY48_ACTMO</name>
<dbReference type="GO" id="GO:0032259">
    <property type="term" value="P:methylation"/>
    <property type="evidence" value="ECO:0007669"/>
    <property type="project" value="UniProtKB-KW"/>
</dbReference>
<evidence type="ECO:0000313" key="4">
    <source>
        <dbReference type="Proteomes" id="UP000239352"/>
    </source>
</evidence>
<comment type="caution">
    <text evidence="3">The sequence shown here is derived from an EMBL/GenBank/DDBJ whole genome shotgun (WGS) entry which is preliminary data.</text>
</comment>
<dbReference type="SUPFAM" id="SSF53335">
    <property type="entry name" value="S-adenosyl-L-methionine-dependent methyltransferases"/>
    <property type="match status" value="1"/>
</dbReference>
<organism evidence="3 4">
    <name type="scientific">Actinopolyspora mortivallis</name>
    <dbReference type="NCBI Taxonomy" id="33906"/>
    <lineage>
        <taxon>Bacteria</taxon>
        <taxon>Bacillati</taxon>
        <taxon>Actinomycetota</taxon>
        <taxon>Actinomycetes</taxon>
        <taxon>Actinopolysporales</taxon>
        <taxon>Actinopolysporaceae</taxon>
        <taxon>Actinopolyspora</taxon>
    </lineage>
</organism>